<name>K1TUY7_9ZZZZ</name>
<feature type="non-terminal residue" evidence="1">
    <location>
        <position position="1"/>
    </location>
</feature>
<evidence type="ECO:0000313" key="1">
    <source>
        <dbReference type="EMBL" id="EKC71489.1"/>
    </source>
</evidence>
<sequence>LYNIRKQPAIASRYLDLLKANYPESQWTALLTSPYYEEDAKMGIHLEDSLYAATYDAFKANLYNKVVHNRAISDKRYPEGANRDKFLFIGGLTQLHEGNIQACLDDMQQVVEKYPNSRLSEMAGMILNGVKAGRQLKGGTFDLSNVWSRRNAVLNDDVKSKAKVFSIERNEPFVFMLAYVPDSV</sequence>
<organism evidence="1">
    <name type="scientific">human gut metagenome</name>
    <dbReference type="NCBI Taxonomy" id="408170"/>
    <lineage>
        <taxon>unclassified sequences</taxon>
        <taxon>metagenomes</taxon>
        <taxon>organismal metagenomes</taxon>
    </lineage>
</organism>
<proteinExistence type="predicted"/>
<accession>K1TUY7</accession>
<dbReference type="EMBL" id="AJWY01004756">
    <property type="protein sequence ID" value="EKC71489.1"/>
    <property type="molecule type" value="Genomic_DNA"/>
</dbReference>
<reference evidence="1" key="1">
    <citation type="journal article" date="2013" name="Environ. Microbiol.">
        <title>Microbiota from the distal guts of lean and obese adolescents exhibit partial functional redundancy besides clear differences in community structure.</title>
        <authorList>
            <person name="Ferrer M."/>
            <person name="Ruiz A."/>
            <person name="Lanza F."/>
            <person name="Haange S.B."/>
            <person name="Oberbach A."/>
            <person name="Till H."/>
            <person name="Bargiela R."/>
            <person name="Campoy C."/>
            <person name="Segura M.T."/>
            <person name="Richter M."/>
            <person name="von Bergen M."/>
            <person name="Seifert J."/>
            <person name="Suarez A."/>
        </authorList>
    </citation>
    <scope>NUCLEOTIDE SEQUENCE</scope>
</reference>
<comment type="caution">
    <text evidence="1">The sequence shown here is derived from an EMBL/GenBank/DDBJ whole genome shotgun (WGS) entry which is preliminary data.</text>
</comment>
<gene>
    <name evidence="1" type="ORF">LEA_07234</name>
</gene>
<feature type="non-terminal residue" evidence="1">
    <location>
        <position position="184"/>
    </location>
</feature>
<dbReference type="AlphaFoldDB" id="K1TUY7"/>
<protein>
    <submittedName>
        <fullName evidence="1">TPR domain protein</fullName>
    </submittedName>
</protein>